<reference evidence="1" key="1">
    <citation type="submission" date="2021-06" db="EMBL/GenBank/DDBJ databases">
        <authorList>
            <person name="Kallberg Y."/>
            <person name="Tangrot J."/>
            <person name="Rosling A."/>
        </authorList>
    </citation>
    <scope>NUCLEOTIDE SEQUENCE</scope>
    <source>
        <strain evidence="1">MA461A</strain>
    </source>
</reference>
<dbReference type="EMBL" id="CAJVQC010008545">
    <property type="protein sequence ID" value="CAG8594034.1"/>
    <property type="molecule type" value="Genomic_DNA"/>
</dbReference>
<gene>
    <name evidence="1" type="ORF">RPERSI_LOCUS5656</name>
</gene>
<feature type="non-terminal residue" evidence="1">
    <location>
        <position position="1"/>
    </location>
</feature>
<protein>
    <submittedName>
        <fullName evidence="1">37016_t:CDS:1</fullName>
    </submittedName>
</protein>
<dbReference type="Proteomes" id="UP000789920">
    <property type="component" value="Unassembled WGS sequence"/>
</dbReference>
<accession>A0ACA9MJL6</accession>
<sequence>PYSNNANMHLVFIESHSDNENENSCSSIEKRDRHHVATKLDG</sequence>
<evidence type="ECO:0000313" key="1">
    <source>
        <dbReference type="EMBL" id="CAG8594034.1"/>
    </source>
</evidence>
<keyword evidence="2" id="KW-1185">Reference proteome</keyword>
<evidence type="ECO:0000313" key="2">
    <source>
        <dbReference type="Proteomes" id="UP000789920"/>
    </source>
</evidence>
<comment type="caution">
    <text evidence="1">The sequence shown here is derived from an EMBL/GenBank/DDBJ whole genome shotgun (WGS) entry which is preliminary data.</text>
</comment>
<proteinExistence type="predicted"/>
<organism evidence="1 2">
    <name type="scientific">Racocetra persica</name>
    <dbReference type="NCBI Taxonomy" id="160502"/>
    <lineage>
        <taxon>Eukaryota</taxon>
        <taxon>Fungi</taxon>
        <taxon>Fungi incertae sedis</taxon>
        <taxon>Mucoromycota</taxon>
        <taxon>Glomeromycotina</taxon>
        <taxon>Glomeromycetes</taxon>
        <taxon>Diversisporales</taxon>
        <taxon>Gigasporaceae</taxon>
        <taxon>Racocetra</taxon>
    </lineage>
</organism>
<name>A0ACA9MJL6_9GLOM</name>